<dbReference type="EMBL" id="CAJNRF010007561">
    <property type="protein sequence ID" value="CAF2092812.1"/>
    <property type="molecule type" value="Genomic_DNA"/>
</dbReference>
<evidence type="ECO:0000313" key="2">
    <source>
        <dbReference type="Proteomes" id="UP000663856"/>
    </source>
</evidence>
<name>A0A816SU04_9BILA</name>
<evidence type="ECO:0000313" key="1">
    <source>
        <dbReference type="EMBL" id="CAF2092812.1"/>
    </source>
</evidence>
<dbReference type="AlphaFoldDB" id="A0A816SU04"/>
<comment type="caution">
    <text evidence="1">The sequence shown here is derived from an EMBL/GenBank/DDBJ whole genome shotgun (WGS) entry which is preliminary data.</text>
</comment>
<reference evidence="1" key="1">
    <citation type="submission" date="2021-02" db="EMBL/GenBank/DDBJ databases">
        <authorList>
            <person name="Nowell W R."/>
        </authorList>
    </citation>
    <scope>NUCLEOTIDE SEQUENCE</scope>
</reference>
<proteinExistence type="predicted"/>
<accession>A0A816SU04</accession>
<dbReference type="Proteomes" id="UP000663856">
    <property type="component" value="Unassembled WGS sequence"/>
</dbReference>
<protein>
    <submittedName>
        <fullName evidence="1">Uncharacterized protein</fullName>
    </submittedName>
</protein>
<gene>
    <name evidence="1" type="ORF">WKI299_LOCUS18590</name>
</gene>
<sequence length="162" mass="18854">MVKKSEQEDLVNDVESLQLAQDGRIFIKASNLFVKKCHFTPSANNALEVTNNIIKKENTLRERLLLSRFKVLAFEIVEKWSKCYERGLKKCNYKQTISLELWTTGYQWVKSNKSIFSTECDNLVQYDIPAGDETKITNVGIDVVKKMKWYTFDQNQKKAFAI</sequence>
<organism evidence="1 2">
    <name type="scientific">Rotaria magnacalcarata</name>
    <dbReference type="NCBI Taxonomy" id="392030"/>
    <lineage>
        <taxon>Eukaryota</taxon>
        <taxon>Metazoa</taxon>
        <taxon>Spiralia</taxon>
        <taxon>Gnathifera</taxon>
        <taxon>Rotifera</taxon>
        <taxon>Eurotatoria</taxon>
        <taxon>Bdelloidea</taxon>
        <taxon>Philodinida</taxon>
        <taxon>Philodinidae</taxon>
        <taxon>Rotaria</taxon>
    </lineage>
</organism>